<protein>
    <submittedName>
        <fullName evidence="3">MULE domain-containing protein</fullName>
    </submittedName>
</protein>
<evidence type="ECO:0000313" key="1">
    <source>
        <dbReference type="EMBL" id="VDK63265.1"/>
    </source>
</evidence>
<dbReference type="Proteomes" id="UP000271098">
    <property type="component" value="Unassembled WGS sequence"/>
</dbReference>
<accession>A0A183DII6</accession>
<reference evidence="3" key="1">
    <citation type="submission" date="2016-06" db="UniProtKB">
        <authorList>
            <consortium name="WormBaseParasite"/>
        </authorList>
    </citation>
    <scope>IDENTIFICATION</scope>
</reference>
<gene>
    <name evidence="1" type="ORF">GPUH_LOCUS8528</name>
</gene>
<dbReference type="WBParaSite" id="GPUH_0000853701-mRNA-1">
    <property type="protein sequence ID" value="GPUH_0000853701-mRNA-1"/>
    <property type="gene ID" value="GPUH_0000853701"/>
</dbReference>
<evidence type="ECO:0000313" key="3">
    <source>
        <dbReference type="WBParaSite" id="GPUH_0000853701-mRNA-1"/>
    </source>
</evidence>
<reference evidence="1 2" key="2">
    <citation type="submission" date="2018-11" db="EMBL/GenBank/DDBJ databases">
        <authorList>
            <consortium name="Pathogen Informatics"/>
        </authorList>
    </citation>
    <scope>NUCLEOTIDE SEQUENCE [LARGE SCALE GENOMIC DNA]</scope>
</reference>
<proteinExistence type="predicted"/>
<name>A0A183DII6_9BILA</name>
<sequence length="192" mass="22053">MFSNKRTRNDVSCFTFFLTMAIECSSNERVRCIVTDFEATKNEMRKESTLFAAPCNFVLCELHLRSNVKILLRQCGASKEVQDKILLGIFGQEVQLEHGRERICGYLLPVRITSGLGIGRVTNNLSRNTIGRLKNLLQEIQYSGLHVIIRVVKELCKEEIARMKRSIIKNDEEYELIGKYAKFAVSADEWNQ</sequence>
<organism evidence="3">
    <name type="scientific">Gongylonema pulchrum</name>
    <dbReference type="NCBI Taxonomy" id="637853"/>
    <lineage>
        <taxon>Eukaryota</taxon>
        <taxon>Metazoa</taxon>
        <taxon>Ecdysozoa</taxon>
        <taxon>Nematoda</taxon>
        <taxon>Chromadorea</taxon>
        <taxon>Rhabditida</taxon>
        <taxon>Spirurina</taxon>
        <taxon>Spiruromorpha</taxon>
        <taxon>Spiruroidea</taxon>
        <taxon>Gongylonematidae</taxon>
        <taxon>Gongylonema</taxon>
    </lineage>
</organism>
<dbReference type="AlphaFoldDB" id="A0A183DII6"/>
<keyword evidence="2" id="KW-1185">Reference proteome</keyword>
<evidence type="ECO:0000313" key="2">
    <source>
        <dbReference type="Proteomes" id="UP000271098"/>
    </source>
</evidence>
<dbReference type="EMBL" id="UYRT01025146">
    <property type="protein sequence ID" value="VDK63265.1"/>
    <property type="molecule type" value="Genomic_DNA"/>
</dbReference>